<keyword evidence="2" id="KW-1185">Reference proteome</keyword>
<evidence type="ECO:0000313" key="2">
    <source>
        <dbReference type="Proteomes" id="UP000326678"/>
    </source>
</evidence>
<gene>
    <name evidence="1" type="ORF">GXM_10065</name>
</gene>
<reference evidence="1 2" key="1">
    <citation type="submission" date="2019-10" db="EMBL/GenBank/DDBJ databases">
        <title>Genomic and transcriptomic insights into the perfect genentic adaptation of a filamentous nitrogen-fixing cyanobacterium to rice fields.</title>
        <authorList>
            <person name="Chen Z."/>
        </authorList>
    </citation>
    <scope>NUCLEOTIDE SEQUENCE [LARGE SCALE GENOMIC DNA]</scope>
    <source>
        <strain evidence="1">CCNUC1</strain>
    </source>
</reference>
<protein>
    <submittedName>
        <fullName evidence="1">Uncharacterized protein</fullName>
    </submittedName>
</protein>
<dbReference type="Proteomes" id="UP000326678">
    <property type="component" value="Chromosome pGXM04"/>
</dbReference>
<name>A0A5P8WJQ4_9NOSO</name>
<dbReference type="KEGG" id="nsh:GXM_10065"/>
<accession>A0A5P8WJQ4</accession>
<proteinExistence type="predicted"/>
<dbReference type="EMBL" id="CP045231">
    <property type="protein sequence ID" value="QFS52801.1"/>
    <property type="molecule type" value="Genomic_DNA"/>
</dbReference>
<evidence type="ECO:0000313" key="1">
    <source>
        <dbReference type="EMBL" id="QFS52801.1"/>
    </source>
</evidence>
<dbReference type="AlphaFoldDB" id="A0A5P8WJQ4"/>
<organism evidence="1 2">
    <name type="scientific">Nostoc sphaeroides CCNUC1</name>
    <dbReference type="NCBI Taxonomy" id="2653204"/>
    <lineage>
        <taxon>Bacteria</taxon>
        <taxon>Bacillati</taxon>
        <taxon>Cyanobacteriota</taxon>
        <taxon>Cyanophyceae</taxon>
        <taxon>Nostocales</taxon>
        <taxon>Nostocaceae</taxon>
        <taxon>Nostoc</taxon>
    </lineage>
</organism>
<sequence length="75" mass="7949">MDVAFDKKAVAIGLSLTVGIGSAAMAWKGSQAIAFISAFELPEKIVCQDKNNRPFRMTPLLVTVAVRRNAAPSSA</sequence>